<name>A0A370DD44_9GAMM</name>
<keyword evidence="3" id="KW-1185">Reference proteome</keyword>
<accession>A0A370DD44</accession>
<keyword evidence="1" id="KW-0812">Transmembrane</keyword>
<comment type="caution">
    <text evidence="2">The sequence shown here is derived from an EMBL/GenBank/DDBJ whole genome shotgun (WGS) entry which is preliminary data.</text>
</comment>
<reference evidence="2 3" key="1">
    <citation type="journal article" date="2018" name="ISME J.">
        <title>Endosymbiont genomes yield clues of tubeworm success.</title>
        <authorList>
            <person name="Li Y."/>
            <person name="Liles M.R."/>
            <person name="Halanych K.M."/>
        </authorList>
    </citation>
    <scope>NUCLEOTIDE SEQUENCE [LARGE SCALE GENOMIC DNA]</scope>
    <source>
        <strain evidence="2">A1464</strain>
    </source>
</reference>
<dbReference type="AlphaFoldDB" id="A0A370DD44"/>
<evidence type="ECO:0000313" key="2">
    <source>
        <dbReference type="EMBL" id="RDH82828.1"/>
    </source>
</evidence>
<keyword evidence="1" id="KW-1133">Transmembrane helix</keyword>
<gene>
    <name evidence="2" type="ORF">DIZ80_11185</name>
</gene>
<evidence type="ECO:0008006" key="4">
    <source>
        <dbReference type="Google" id="ProtNLM"/>
    </source>
</evidence>
<evidence type="ECO:0000313" key="3">
    <source>
        <dbReference type="Proteomes" id="UP000254266"/>
    </source>
</evidence>
<dbReference type="EMBL" id="QFXC01000011">
    <property type="protein sequence ID" value="RDH82828.1"/>
    <property type="molecule type" value="Genomic_DNA"/>
</dbReference>
<keyword evidence="1" id="KW-0472">Membrane</keyword>
<feature type="transmembrane region" description="Helical" evidence="1">
    <location>
        <begin position="118"/>
        <end position="138"/>
    </location>
</feature>
<organism evidence="2 3">
    <name type="scientific">endosymbiont of Galathealinum brachiosum</name>
    <dbReference type="NCBI Taxonomy" id="2200906"/>
    <lineage>
        <taxon>Bacteria</taxon>
        <taxon>Pseudomonadati</taxon>
        <taxon>Pseudomonadota</taxon>
        <taxon>Gammaproteobacteria</taxon>
        <taxon>sulfur-oxidizing symbionts</taxon>
    </lineage>
</organism>
<sequence>MQVIIGWGILIIGGALYLAQIISSVNFRLAQRLGIQEKPEFTDKILQRSELYAAYWDLVTLVWLPLAGVLMIFNHEWWPIISLIGGAIYLDTSGREAAKNISFRHEGIKVGTDKQQKLFFASYIIMAIIAIVLISYSINALVS</sequence>
<feature type="transmembrane region" description="Helical" evidence="1">
    <location>
        <begin position="51"/>
        <end position="73"/>
    </location>
</feature>
<dbReference type="Proteomes" id="UP000254266">
    <property type="component" value="Unassembled WGS sequence"/>
</dbReference>
<proteinExistence type="predicted"/>
<evidence type="ECO:0000256" key="1">
    <source>
        <dbReference type="SAM" id="Phobius"/>
    </source>
</evidence>
<protein>
    <recommendedName>
        <fullName evidence="4">DUF3784 domain-containing protein</fullName>
    </recommendedName>
</protein>
<feature type="transmembrane region" description="Helical" evidence="1">
    <location>
        <begin position="6"/>
        <end position="30"/>
    </location>
</feature>